<sequence length="192" mass="20911">MKKFLLFTVVILMITGTAFATGNAIAFGTNPASQTMPVQVLLPKIVFIHVDNASHQVTFDFSTMTNYPDTTNAYPWWYLPTDPASPNVNVRVWTNDNDGYTLTVKGDQDFANELPLTDLYYAGAGEAKTANGSAAAGGNWTAFSTTDQTIADVNAKTNGFENYDQDYELKIDGDENAGTFNTVTITYTITGK</sequence>
<dbReference type="EMBL" id="QNBC01000007">
    <property type="protein sequence ID" value="RKX67900.1"/>
    <property type="molecule type" value="Genomic_DNA"/>
</dbReference>
<evidence type="ECO:0000313" key="3">
    <source>
        <dbReference type="Proteomes" id="UP000282321"/>
    </source>
</evidence>
<reference evidence="2 3" key="1">
    <citation type="submission" date="2018-06" db="EMBL/GenBank/DDBJ databases">
        <title>Extensive metabolic versatility and redundancy in microbially diverse, dynamic hydrothermal sediments.</title>
        <authorList>
            <person name="Dombrowski N."/>
            <person name="Teske A."/>
            <person name="Baker B.J."/>
        </authorList>
    </citation>
    <scope>NUCLEOTIDE SEQUENCE [LARGE SCALE GENOMIC DNA]</scope>
    <source>
        <strain evidence="2">B35_G9</strain>
    </source>
</reference>
<feature type="chain" id="PRO_5024922804" evidence="1">
    <location>
        <begin position="21"/>
        <end position="192"/>
    </location>
</feature>
<dbReference type="AlphaFoldDB" id="A0A660SD25"/>
<evidence type="ECO:0000256" key="1">
    <source>
        <dbReference type="SAM" id="SignalP"/>
    </source>
</evidence>
<dbReference type="Proteomes" id="UP000282321">
    <property type="component" value="Unassembled WGS sequence"/>
</dbReference>
<keyword evidence="1" id="KW-0732">Signal</keyword>
<feature type="signal peptide" evidence="1">
    <location>
        <begin position="1"/>
        <end position="20"/>
    </location>
</feature>
<evidence type="ECO:0000313" key="2">
    <source>
        <dbReference type="EMBL" id="RKX67900.1"/>
    </source>
</evidence>
<name>A0A660SD25_UNCT6</name>
<proteinExistence type="predicted"/>
<protein>
    <submittedName>
        <fullName evidence="2">Uncharacterized protein</fullName>
    </submittedName>
</protein>
<organism evidence="2 3">
    <name type="scientific">candidate division TA06 bacterium</name>
    <dbReference type="NCBI Taxonomy" id="2250710"/>
    <lineage>
        <taxon>Bacteria</taxon>
        <taxon>Bacteria division TA06</taxon>
    </lineage>
</organism>
<gene>
    <name evidence="2" type="ORF">DRP44_01140</name>
</gene>
<accession>A0A660SD25</accession>
<comment type="caution">
    <text evidence="2">The sequence shown here is derived from an EMBL/GenBank/DDBJ whole genome shotgun (WGS) entry which is preliminary data.</text>
</comment>